<dbReference type="InterPro" id="IPR057596">
    <property type="entry name" value="RDRP_core"/>
</dbReference>
<dbReference type="GO" id="GO:0003723">
    <property type="term" value="F:RNA binding"/>
    <property type="evidence" value="ECO:0007669"/>
    <property type="project" value="UniProtKB-KW"/>
</dbReference>
<dbReference type="EMBL" id="KZ301969">
    <property type="protein sequence ID" value="PFH54630.1"/>
    <property type="molecule type" value="Genomic_DNA"/>
</dbReference>
<keyword evidence="1" id="KW-0696">RNA-directed RNA polymerase</keyword>
<proteinExistence type="inferred from homology"/>
<protein>
    <recommendedName>
        <fullName evidence="1">RNA-dependent RNA polymerase</fullName>
        <ecNumber evidence="1">2.7.7.48</ecNumber>
    </recommendedName>
</protein>
<keyword evidence="1" id="KW-0808">Transferase</keyword>
<evidence type="ECO:0000256" key="1">
    <source>
        <dbReference type="RuleBase" id="RU363098"/>
    </source>
</evidence>
<dbReference type="PANTHER" id="PTHR23079:SF55">
    <property type="entry name" value="RNA-DIRECTED RNA POLYMERASE"/>
    <property type="match status" value="1"/>
</dbReference>
<dbReference type="GO" id="GO:0030422">
    <property type="term" value="P:siRNA processing"/>
    <property type="evidence" value="ECO:0007669"/>
    <property type="project" value="TreeGrafter"/>
</dbReference>
<evidence type="ECO:0000259" key="2">
    <source>
        <dbReference type="Pfam" id="PF05183"/>
    </source>
</evidence>
<keyword evidence="1" id="KW-0694">RNA-binding</keyword>
<dbReference type="GO" id="GO:0031380">
    <property type="term" value="C:nuclear RNA-directed RNA polymerase complex"/>
    <property type="evidence" value="ECO:0007669"/>
    <property type="project" value="TreeGrafter"/>
</dbReference>
<keyword evidence="1" id="KW-0548">Nucleotidyltransferase</keyword>
<sequence>MEIFMCNVSWNADEHQVTRELASILHSPHYEQLIPRMNFNVHLFRDKTRIHSHRGMGFLTLPTENIGNEFLSDYGDMSCKSLIFYGRRIKFSKSQRSGCNPELLKTITLKPYMDPQYLKERESKAQRLKAGYIQLKTIQFGWMCRDDVFSIEWESHSSIISTLSFDPDRSEIRIVLEQPRSPDQYTIAIRYNQISFVSAYHHSEEPTVYLSLSQPPRFEHQYPNTLCQRLSHLPFGDHDRVAPYTSIAIRLICSGNGDITRFNYLFQEANLHTKIDDYFLPTDHRELFSRRSIEQYDEWIESLPWIVAFQVEAIVRNLIADFCEILSLKGNILEVINRYGDAYAAELLKHFSTHVNDALLAYNDTEANVHMYFQKLQNDYQGFRIMQPLQPTDASLFQALHVTITPTTMQLSGPFLERSNRVIRSYPPPMHDSFLRVNFNDEGGLFFRFDRDIDGPKFIRNRIGSLLFKGLLIAGRLFRFLAYSQSSLKEHSVWFVKDFTDQNNRPVTAAIIIANLGRFTDLQFDSKLIYCPARYAARLSQAFTATDASVAVELEEIQPIDDIQTEDGKYTFTDGVGTISTDLARDMWKELKKTRRKARASKAHPKAFQIRFQGSKGMLSINYKLSGHTLCLRPSMIKFEDPHSMQIEIAQAFDRPSDYFLNRPLITLLEGLGVPFETFKRYQDIAVKQTEAAVTSVGTAAKMLESHGLGSPFRVPSTLLSLKKHVTDNLHFDPFYRKSMEVAVYHILRELKNHARIPVPGGWTLVGVADEHGYLKEGEIFACVKPRMGRVQYLEGSILISRSPTIHPGDIQIVRAIGPPPRGSCFERESLENTVVFSIQGMLISLLTV</sequence>
<dbReference type="Pfam" id="PF05183">
    <property type="entry name" value="RdRP"/>
    <property type="match status" value="1"/>
</dbReference>
<evidence type="ECO:0000313" key="4">
    <source>
        <dbReference type="Proteomes" id="UP000242287"/>
    </source>
</evidence>
<evidence type="ECO:0000313" key="3">
    <source>
        <dbReference type="EMBL" id="PFH54630.1"/>
    </source>
</evidence>
<dbReference type="InterPro" id="IPR007855">
    <property type="entry name" value="RDRP"/>
</dbReference>
<comment type="similarity">
    <text evidence="1">Belongs to the RdRP family.</text>
</comment>
<accession>A0A2A9P1I8</accession>
<comment type="catalytic activity">
    <reaction evidence="1">
        <text>RNA(n) + a ribonucleoside 5'-triphosphate = RNA(n+1) + diphosphate</text>
        <dbReference type="Rhea" id="RHEA:21248"/>
        <dbReference type="Rhea" id="RHEA-COMP:14527"/>
        <dbReference type="Rhea" id="RHEA-COMP:17342"/>
        <dbReference type="ChEBI" id="CHEBI:33019"/>
        <dbReference type="ChEBI" id="CHEBI:61557"/>
        <dbReference type="ChEBI" id="CHEBI:140395"/>
        <dbReference type="EC" id="2.7.7.48"/>
    </reaction>
</comment>
<dbReference type="AlphaFoldDB" id="A0A2A9P1I8"/>
<dbReference type="EC" id="2.7.7.48" evidence="1"/>
<name>A0A2A9P1I8_9AGAR</name>
<dbReference type="PANTHER" id="PTHR23079">
    <property type="entry name" value="RNA-DEPENDENT RNA POLYMERASE"/>
    <property type="match status" value="1"/>
</dbReference>
<dbReference type="OrthoDB" id="6513042at2759"/>
<gene>
    <name evidence="3" type="ORF">AMATHDRAFT_134703</name>
</gene>
<dbReference type="GO" id="GO:0003968">
    <property type="term" value="F:RNA-directed RNA polymerase activity"/>
    <property type="evidence" value="ECO:0007669"/>
    <property type="project" value="UniProtKB-KW"/>
</dbReference>
<organism evidence="3 4">
    <name type="scientific">Amanita thiersii Skay4041</name>
    <dbReference type="NCBI Taxonomy" id="703135"/>
    <lineage>
        <taxon>Eukaryota</taxon>
        <taxon>Fungi</taxon>
        <taxon>Dikarya</taxon>
        <taxon>Basidiomycota</taxon>
        <taxon>Agaricomycotina</taxon>
        <taxon>Agaricomycetes</taxon>
        <taxon>Agaricomycetidae</taxon>
        <taxon>Agaricales</taxon>
        <taxon>Pluteineae</taxon>
        <taxon>Amanitaceae</taxon>
        <taxon>Amanita</taxon>
    </lineage>
</organism>
<dbReference type="Proteomes" id="UP000242287">
    <property type="component" value="Unassembled WGS sequence"/>
</dbReference>
<feature type="domain" description="RDRP core" evidence="2">
    <location>
        <begin position="404"/>
        <end position="841"/>
    </location>
</feature>
<keyword evidence="4" id="KW-1185">Reference proteome</keyword>
<dbReference type="STRING" id="703135.A0A2A9P1I8"/>
<reference evidence="3 4" key="1">
    <citation type="submission" date="2014-02" db="EMBL/GenBank/DDBJ databases">
        <title>Transposable element dynamics among asymbiotic and ectomycorrhizal Amanita fungi.</title>
        <authorList>
            <consortium name="DOE Joint Genome Institute"/>
            <person name="Hess J."/>
            <person name="Skrede I."/>
            <person name="Wolfe B."/>
            <person name="LaButti K."/>
            <person name="Ohm R.A."/>
            <person name="Grigoriev I.V."/>
            <person name="Pringle A."/>
        </authorList>
    </citation>
    <scope>NUCLEOTIDE SEQUENCE [LARGE SCALE GENOMIC DNA]</scope>
    <source>
        <strain evidence="3 4">SKay4041</strain>
    </source>
</reference>